<dbReference type="Proteomes" id="UP000194003">
    <property type="component" value="Unassembled WGS sequence"/>
</dbReference>
<accession>A0A1Y2K3M3</accession>
<reference evidence="1 2" key="1">
    <citation type="journal article" date="2016" name="BMC Genomics">
        <title>Combined genomic and structural analyses of a cultured magnetotactic bacterium reveals its niche adaptation to a dynamic environment.</title>
        <authorList>
            <person name="Araujo A.C."/>
            <person name="Morillo V."/>
            <person name="Cypriano J."/>
            <person name="Teixeira L.C."/>
            <person name="Leao P."/>
            <person name="Lyra S."/>
            <person name="Almeida L.G."/>
            <person name="Bazylinski D.A."/>
            <person name="Vasconcellos A.T."/>
            <person name="Abreu F."/>
            <person name="Lins U."/>
        </authorList>
    </citation>
    <scope>NUCLEOTIDE SEQUENCE [LARGE SCALE GENOMIC DNA]</scope>
    <source>
        <strain evidence="1 2">IT-1</strain>
    </source>
</reference>
<evidence type="ECO:0000313" key="2">
    <source>
        <dbReference type="Proteomes" id="UP000194003"/>
    </source>
</evidence>
<organism evidence="1 2">
    <name type="scientific">Magnetofaba australis IT-1</name>
    <dbReference type="NCBI Taxonomy" id="1434232"/>
    <lineage>
        <taxon>Bacteria</taxon>
        <taxon>Pseudomonadati</taxon>
        <taxon>Pseudomonadota</taxon>
        <taxon>Magnetococcia</taxon>
        <taxon>Magnetococcales</taxon>
        <taxon>Magnetococcaceae</taxon>
        <taxon>Magnetofaba</taxon>
    </lineage>
</organism>
<comment type="caution">
    <text evidence="1">The sequence shown here is derived from an EMBL/GenBank/DDBJ whole genome shotgun (WGS) entry which is preliminary data.</text>
</comment>
<proteinExistence type="predicted"/>
<name>A0A1Y2K3M3_9PROT</name>
<dbReference type="AlphaFoldDB" id="A0A1Y2K3M3"/>
<gene>
    <name evidence="1" type="ORF">MAIT1_02676</name>
</gene>
<evidence type="ECO:0000313" key="1">
    <source>
        <dbReference type="EMBL" id="OSM02522.1"/>
    </source>
</evidence>
<keyword evidence="2" id="KW-1185">Reference proteome</keyword>
<protein>
    <submittedName>
        <fullName evidence="1">Uncharacterized protein</fullName>
    </submittedName>
</protein>
<dbReference type="EMBL" id="LVJN01000020">
    <property type="protein sequence ID" value="OSM02522.1"/>
    <property type="molecule type" value="Genomic_DNA"/>
</dbReference>
<sequence length="74" mass="8250">MQKAARYAQMATLAQQLRHVLMRVPHGHGDHSDRCRMANDGLAPSAPDQCQCHVAEIRAVLAQSSMLTEPEKER</sequence>